<dbReference type="InterPro" id="IPR036086">
    <property type="entry name" value="ParB/Sulfiredoxin_sf"/>
</dbReference>
<feature type="domain" description="ParB-like N-terminal" evidence="1">
    <location>
        <begin position="21"/>
        <end position="103"/>
    </location>
</feature>
<evidence type="ECO:0000313" key="4">
    <source>
        <dbReference type="Proteomes" id="UP000255168"/>
    </source>
</evidence>
<dbReference type="InterPro" id="IPR003115">
    <property type="entry name" value="ParB_N"/>
</dbReference>
<reference evidence="4 5" key="1">
    <citation type="submission" date="2018-01" db="EMBL/GenBank/DDBJ databases">
        <authorList>
            <person name="Clerissi C."/>
        </authorList>
    </citation>
    <scope>NUCLEOTIDE SEQUENCE [LARGE SCALE GENOMIC DNA]</scope>
    <source>
        <strain evidence="2">Cupriavidus taiwanensis STM 6082</strain>
        <strain evidence="3">Cupriavidus taiwanensis STM 6160</strain>
    </source>
</reference>
<dbReference type="CDD" id="cd16400">
    <property type="entry name" value="ParB_Srx_like_nuclease"/>
    <property type="match status" value="1"/>
</dbReference>
<evidence type="ECO:0000313" key="3">
    <source>
        <dbReference type="EMBL" id="SPD45756.1"/>
    </source>
</evidence>
<sequence length="148" mass="16633">MYPTEKEPDALARASAAYGIALRPLSSLRQSEQVDFEGVWLLTDLIAGEGCWRKPIVVETTQGIIMDGNHRLRAAMRLGLRAVPCILLRYDDARVRVRDWNTGEPFEIGHIFRTIAAGALFPYKTTRHFFEPRLPDTSVPLARLRGAA</sequence>
<dbReference type="EMBL" id="LT984806">
    <property type="protein sequence ID" value="SPD45756.1"/>
    <property type="molecule type" value="Genomic_DNA"/>
</dbReference>
<protein>
    <recommendedName>
        <fullName evidence="1">ParB-like N-terminal domain-containing protein</fullName>
    </recommendedName>
</protein>
<accession>A0A375H4C7</accession>
<dbReference type="Gene3D" id="3.90.1530.10">
    <property type="entry name" value="Conserved hypothetical protein from pyrococcus furiosus pfu- 392566-001, ParB domain"/>
    <property type="match status" value="1"/>
</dbReference>
<dbReference type="Proteomes" id="UP000256710">
    <property type="component" value="Unassembled WGS sequence"/>
</dbReference>
<evidence type="ECO:0000259" key="1">
    <source>
        <dbReference type="SMART" id="SM00470"/>
    </source>
</evidence>
<keyword evidence="5" id="KW-1185">Reference proteome</keyword>
<dbReference type="RefSeq" id="WP_018007139.1">
    <property type="nucleotide sequence ID" value="NZ_AQUR01000101.1"/>
</dbReference>
<proteinExistence type="predicted"/>
<organism evidence="3 4">
    <name type="scientific">Cupriavidus neocaledonicus</name>
    <dbReference type="NCBI Taxonomy" id="1040979"/>
    <lineage>
        <taxon>Bacteria</taxon>
        <taxon>Pseudomonadati</taxon>
        <taxon>Pseudomonadota</taxon>
        <taxon>Betaproteobacteria</taxon>
        <taxon>Burkholderiales</taxon>
        <taxon>Burkholderiaceae</taxon>
        <taxon>Cupriavidus</taxon>
    </lineage>
</organism>
<dbReference type="SUPFAM" id="SSF110849">
    <property type="entry name" value="ParB/Sulfiredoxin"/>
    <property type="match status" value="1"/>
</dbReference>
<dbReference type="AlphaFoldDB" id="A0A375H4C7"/>
<evidence type="ECO:0000313" key="5">
    <source>
        <dbReference type="Proteomes" id="UP000256710"/>
    </source>
</evidence>
<dbReference type="SMART" id="SM00470">
    <property type="entry name" value="ParB"/>
    <property type="match status" value="1"/>
</dbReference>
<name>A0A375H4C7_9BURK</name>
<dbReference type="Proteomes" id="UP000255168">
    <property type="component" value="Chromosome I"/>
</dbReference>
<gene>
    <name evidence="2" type="ORF">CBM2605_A60423</name>
    <name evidence="3" type="ORF">CBM2607_10693</name>
</gene>
<dbReference type="EMBL" id="OFTC01000028">
    <property type="protein sequence ID" value="SOZ37179.1"/>
    <property type="molecule type" value="Genomic_DNA"/>
</dbReference>
<evidence type="ECO:0000313" key="2">
    <source>
        <dbReference type="EMBL" id="SOZ37179.1"/>
    </source>
</evidence>